<dbReference type="Pfam" id="PF13191">
    <property type="entry name" value="AAA_16"/>
    <property type="match status" value="1"/>
</dbReference>
<evidence type="ECO:0000256" key="2">
    <source>
        <dbReference type="ARBA" id="ARBA00022840"/>
    </source>
</evidence>
<organism evidence="4 5">
    <name type="scientific">Jatrophihabitans cynanchi</name>
    <dbReference type="NCBI Taxonomy" id="2944128"/>
    <lineage>
        <taxon>Bacteria</taxon>
        <taxon>Bacillati</taxon>
        <taxon>Actinomycetota</taxon>
        <taxon>Actinomycetes</taxon>
        <taxon>Jatrophihabitantales</taxon>
        <taxon>Jatrophihabitantaceae</taxon>
        <taxon>Jatrophihabitans</taxon>
    </lineage>
</organism>
<dbReference type="Gene3D" id="3.40.50.300">
    <property type="entry name" value="P-loop containing nucleotide triphosphate hydrolases"/>
    <property type="match status" value="1"/>
</dbReference>
<dbReference type="Proteomes" id="UP001164693">
    <property type="component" value="Chromosome"/>
</dbReference>
<dbReference type="RefSeq" id="WP_269444700.1">
    <property type="nucleotide sequence ID" value="NZ_CP097463.1"/>
</dbReference>
<dbReference type="InterPro" id="IPR027417">
    <property type="entry name" value="P-loop_NTPase"/>
</dbReference>
<proteinExistence type="predicted"/>
<dbReference type="SUPFAM" id="SSF46894">
    <property type="entry name" value="C-terminal effector domain of the bipartite response regulators"/>
    <property type="match status" value="1"/>
</dbReference>
<dbReference type="InterPro" id="IPR000792">
    <property type="entry name" value="Tscrpt_reg_LuxR_C"/>
</dbReference>
<dbReference type="PROSITE" id="PS50043">
    <property type="entry name" value="HTH_LUXR_2"/>
    <property type="match status" value="1"/>
</dbReference>
<dbReference type="Gene3D" id="1.10.10.10">
    <property type="entry name" value="Winged helix-like DNA-binding domain superfamily/Winged helix DNA-binding domain"/>
    <property type="match status" value="1"/>
</dbReference>
<evidence type="ECO:0000313" key="4">
    <source>
        <dbReference type="EMBL" id="WAX58150.1"/>
    </source>
</evidence>
<name>A0ABY7JZX7_9ACTN</name>
<dbReference type="PRINTS" id="PR00038">
    <property type="entry name" value="HTHLUXR"/>
</dbReference>
<dbReference type="InterPro" id="IPR016032">
    <property type="entry name" value="Sig_transdc_resp-reg_C-effctor"/>
</dbReference>
<dbReference type="PANTHER" id="PTHR16305:SF35">
    <property type="entry name" value="TRANSCRIPTIONAL ACTIVATOR DOMAIN"/>
    <property type="match status" value="1"/>
</dbReference>
<dbReference type="PANTHER" id="PTHR16305">
    <property type="entry name" value="TESTICULAR SOLUBLE ADENYLYL CYCLASE"/>
    <property type="match status" value="1"/>
</dbReference>
<evidence type="ECO:0000313" key="5">
    <source>
        <dbReference type="Proteomes" id="UP001164693"/>
    </source>
</evidence>
<feature type="domain" description="HTH luxR-type" evidence="3">
    <location>
        <begin position="864"/>
        <end position="929"/>
    </location>
</feature>
<dbReference type="EMBL" id="CP097463">
    <property type="protein sequence ID" value="WAX58150.1"/>
    <property type="molecule type" value="Genomic_DNA"/>
</dbReference>
<dbReference type="CDD" id="cd06170">
    <property type="entry name" value="LuxR_C_like"/>
    <property type="match status" value="1"/>
</dbReference>
<dbReference type="SUPFAM" id="SSF52540">
    <property type="entry name" value="P-loop containing nucleoside triphosphate hydrolases"/>
    <property type="match status" value="1"/>
</dbReference>
<evidence type="ECO:0000259" key="3">
    <source>
        <dbReference type="PROSITE" id="PS50043"/>
    </source>
</evidence>
<protein>
    <submittedName>
        <fullName evidence="4">DUF2791 family P-loop domain-containing protein</fullName>
    </submittedName>
</protein>
<dbReference type="Pfam" id="PF00196">
    <property type="entry name" value="GerE"/>
    <property type="match status" value="1"/>
</dbReference>
<sequence>MSSESFPVLRAAPARSRWSPLLRGRRGECEALDAQLQHIRAGQSSVQVLRGEAGVGKSALLDYVAERAAGCRVVRVAGVQSEMELAYAGLHQLCAAMIDRVTELPRPQRAVLRTAFGYEQDTTPEPFAVAVASLSLLSDAAETQPLVCLIDDAQWLDRSSAQALAFVARRVYAEPIAMVFAVREPADVKELAGLPELIVEGLPDAEARLLLASGIPGRLDEQVRDRIVAETRGNPLALLELPRGMTPADLAGGFGLPGAGSLAGRIEQAFAARVESLPPDSRQLILLAAAEPLGDVTLLWRAAERLGIGPGAATRAEEDGLVEFGVRVRFRHPLVRSAAYRAATPLHRRQVHQALAEATDADADPDRRAWHRAHASLGLEETVAAELERSAERAKRRGGAAAAAAFLQRAAELTPDPARRGERALAGAQAKLETAAPEAASVLLAMAELCPLDDYQRARSRWLRAQIAFSLSRGSDALPLLLDAAKGLAGFSTELARETRLEAFAAAIYAGNPGDDNEVQDVAAAALATPAPPRRDDPIDDLVRGLATAFIDGFRAATPALRIALESFRRADENAAEVNRWLWLACRIAFDLWDDRLSGELAARGLRLARESGALGILPIAANFRAGLHLHAGEFADASALMEEAAAISAMTGTAPLVYTTPMLAAYRGQEATALAGLDAADQHALARGQRLALSMTGCARAVLFNGQARYDEALTAATRACAHEGLGLYGLALVEHIEAAARCGQPHLARESLARLAERTRASNTDWALGLEARSRALLAGGPEAEEYYEQAVTRLARGNVALHLARARLVYGEWLRRENRRVDARKQLGSAHELFESFGADAFAERARRELLATGETARRRSADAFGLLTPQEAQIARLAAEGLTNPEIGAQLFISPRTVEYHLRKVFPKLDVASRKELRHLVTASPGTARQRSSGL</sequence>
<evidence type="ECO:0000256" key="1">
    <source>
        <dbReference type="ARBA" id="ARBA00022741"/>
    </source>
</evidence>
<dbReference type="InterPro" id="IPR041664">
    <property type="entry name" value="AAA_16"/>
</dbReference>
<keyword evidence="1" id="KW-0547">Nucleotide-binding</keyword>
<keyword evidence="2" id="KW-0067">ATP-binding</keyword>
<gene>
    <name evidence="4" type="ORF">M6B22_05120</name>
</gene>
<dbReference type="SMART" id="SM00421">
    <property type="entry name" value="HTH_LUXR"/>
    <property type="match status" value="1"/>
</dbReference>
<reference evidence="4" key="1">
    <citation type="submission" date="2022-05" db="EMBL/GenBank/DDBJ databases">
        <title>Jatrophihabitans sp. SB3-54 whole genome sequence.</title>
        <authorList>
            <person name="Suh M.K."/>
            <person name="Eom M.K."/>
            <person name="Kim J.S."/>
            <person name="Kim H.S."/>
            <person name="Do H.E."/>
            <person name="Shin Y.K."/>
            <person name="Lee J.-S."/>
        </authorList>
    </citation>
    <scope>NUCLEOTIDE SEQUENCE</scope>
    <source>
        <strain evidence="4">SB3-54</strain>
    </source>
</reference>
<accession>A0ABY7JZX7</accession>
<dbReference type="InterPro" id="IPR036388">
    <property type="entry name" value="WH-like_DNA-bd_sf"/>
</dbReference>
<keyword evidence="5" id="KW-1185">Reference proteome</keyword>